<feature type="compositionally biased region" description="Polar residues" evidence="1">
    <location>
        <begin position="220"/>
        <end position="229"/>
    </location>
</feature>
<proteinExistence type="predicted"/>
<dbReference type="EMBL" id="CAJNOJ010000325">
    <property type="protein sequence ID" value="CAF1400526.1"/>
    <property type="molecule type" value="Genomic_DNA"/>
</dbReference>
<comment type="caution">
    <text evidence="2">The sequence shown here is derived from an EMBL/GenBank/DDBJ whole genome shotgun (WGS) entry which is preliminary data.</text>
</comment>
<dbReference type="InterPro" id="IPR035896">
    <property type="entry name" value="AN1-like_Znf"/>
</dbReference>
<accession>A0A814JQT8</accession>
<evidence type="ECO:0000256" key="1">
    <source>
        <dbReference type="SAM" id="MobiDB-lite"/>
    </source>
</evidence>
<evidence type="ECO:0000313" key="4">
    <source>
        <dbReference type="Proteomes" id="UP000663828"/>
    </source>
</evidence>
<reference evidence="2" key="1">
    <citation type="submission" date="2021-02" db="EMBL/GenBank/DDBJ databases">
        <authorList>
            <person name="Nowell W R."/>
        </authorList>
    </citation>
    <scope>NUCLEOTIDE SEQUENCE</scope>
</reference>
<sequence length="240" mass="27106">MASASVETSKKQCAKCNDVKSSGGLFTCDGCQQMFCARHVGEHRQELSTELENAMQEYNCIQEQSSQLTFDRSILEKIDAWEKRSVDKVKQAAEKVRGDFHRWCRDSHDRIKNECTELGTVLASAHNRDDFSESDLDKWKKTLNDLKTKLQSITKVTIAEDRHMPINLIKMDHATPFANTSVRSYLRAASRARVPNVNPVSRQVVSNQKEEANTIANATVSSNTPTRHPQNVEAANCKQH</sequence>
<dbReference type="EMBL" id="CAJNOR010000938">
    <property type="protein sequence ID" value="CAF1040968.1"/>
    <property type="molecule type" value="Genomic_DNA"/>
</dbReference>
<organism evidence="2 4">
    <name type="scientific">Adineta ricciae</name>
    <name type="common">Rotifer</name>
    <dbReference type="NCBI Taxonomy" id="249248"/>
    <lineage>
        <taxon>Eukaryota</taxon>
        <taxon>Metazoa</taxon>
        <taxon>Spiralia</taxon>
        <taxon>Gnathifera</taxon>
        <taxon>Rotifera</taxon>
        <taxon>Eurotatoria</taxon>
        <taxon>Bdelloidea</taxon>
        <taxon>Adinetida</taxon>
        <taxon>Adinetidae</taxon>
        <taxon>Adineta</taxon>
    </lineage>
</organism>
<dbReference type="Proteomes" id="UP000663852">
    <property type="component" value="Unassembled WGS sequence"/>
</dbReference>
<dbReference type="Proteomes" id="UP000663828">
    <property type="component" value="Unassembled WGS sequence"/>
</dbReference>
<keyword evidence="4" id="KW-1185">Reference proteome</keyword>
<dbReference type="SUPFAM" id="SSF118310">
    <property type="entry name" value="AN1-like Zinc finger"/>
    <property type="match status" value="1"/>
</dbReference>
<name>A0A814JQT8_ADIRI</name>
<evidence type="ECO:0008006" key="5">
    <source>
        <dbReference type="Google" id="ProtNLM"/>
    </source>
</evidence>
<protein>
    <recommendedName>
        <fullName evidence="5">B box-type domain-containing protein</fullName>
    </recommendedName>
</protein>
<gene>
    <name evidence="3" type="ORF">EDS130_LOCUS35980</name>
    <name evidence="2" type="ORF">XAT740_LOCUS15260</name>
</gene>
<evidence type="ECO:0000313" key="2">
    <source>
        <dbReference type="EMBL" id="CAF1040968.1"/>
    </source>
</evidence>
<dbReference type="AlphaFoldDB" id="A0A814JQT8"/>
<evidence type="ECO:0000313" key="3">
    <source>
        <dbReference type="EMBL" id="CAF1400526.1"/>
    </source>
</evidence>
<feature type="region of interest" description="Disordered" evidence="1">
    <location>
        <begin position="220"/>
        <end position="240"/>
    </location>
</feature>